<gene>
    <name evidence="2" type="ordered locus">HRM2_43290</name>
</gene>
<organism evidence="2 3">
    <name type="scientific">Desulforapulum autotrophicum (strain ATCC 43914 / DSM 3382 / VKM B-1955 / HRM2)</name>
    <name type="common">Desulfobacterium autotrophicum</name>
    <dbReference type="NCBI Taxonomy" id="177437"/>
    <lineage>
        <taxon>Bacteria</taxon>
        <taxon>Pseudomonadati</taxon>
        <taxon>Thermodesulfobacteriota</taxon>
        <taxon>Desulfobacteria</taxon>
        <taxon>Desulfobacterales</taxon>
        <taxon>Desulfobacteraceae</taxon>
        <taxon>Desulforapulum</taxon>
    </lineage>
</organism>
<evidence type="ECO:0000313" key="3">
    <source>
        <dbReference type="Proteomes" id="UP000000442"/>
    </source>
</evidence>
<dbReference type="InterPro" id="IPR047650">
    <property type="entry name" value="Transpos_IS110"/>
</dbReference>
<dbReference type="PANTHER" id="PTHR33055:SF15">
    <property type="entry name" value="TRANSPOSASE-RELATED"/>
    <property type="match status" value="1"/>
</dbReference>
<dbReference type="InterPro" id="IPR003346">
    <property type="entry name" value="Transposase_20"/>
</dbReference>
<dbReference type="Proteomes" id="UP000000442">
    <property type="component" value="Chromosome"/>
</dbReference>
<name>C0QDW4_DESAH</name>
<dbReference type="KEGG" id="dat:HRM2_43290"/>
<dbReference type="GO" id="GO:0004803">
    <property type="term" value="F:transposase activity"/>
    <property type="evidence" value="ECO:0007669"/>
    <property type="project" value="InterPro"/>
</dbReference>
<sequence length="126" mass="14041">MSAFVSWAGLCPGNNESAGKRKSGRNAVRNHPFKTILVQVAWAAIKKKGSYYKAKYYKLKSRRGARKAIVAIAHRIAKAIYSIIKNADTYKDLGEEYLSKPNKQRVLKNLAKKADELGMKLVPCGN</sequence>
<dbReference type="GO" id="GO:0006313">
    <property type="term" value="P:DNA transposition"/>
    <property type="evidence" value="ECO:0007669"/>
    <property type="project" value="InterPro"/>
</dbReference>
<dbReference type="RefSeq" id="WP_015906117.1">
    <property type="nucleotide sequence ID" value="NC_012108.1"/>
</dbReference>
<dbReference type="HOGENOM" id="CLU_036902_11_2_7"/>
<evidence type="ECO:0000259" key="1">
    <source>
        <dbReference type="Pfam" id="PF02371"/>
    </source>
</evidence>
<accession>C0QDW4</accession>
<dbReference type="GO" id="GO:0003677">
    <property type="term" value="F:DNA binding"/>
    <property type="evidence" value="ECO:0007669"/>
    <property type="project" value="InterPro"/>
</dbReference>
<dbReference type="AlphaFoldDB" id="C0QDW4"/>
<proteinExistence type="predicted"/>
<dbReference type="EMBL" id="CP001087">
    <property type="protein sequence ID" value="ACN17385.1"/>
    <property type="molecule type" value="Genomic_DNA"/>
</dbReference>
<feature type="domain" description="Transposase IS116/IS110/IS902 C-terminal" evidence="1">
    <location>
        <begin position="3"/>
        <end position="56"/>
    </location>
</feature>
<dbReference type="PANTHER" id="PTHR33055">
    <property type="entry name" value="TRANSPOSASE FOR INSERTION SEQUENCE ELEMENT IS1111A"/>
    <property type="match status" value="1"/>
</dbReference>
<evidence type="ECO:0000313" key="2">
    <source>
        <dbReference type="EMBL" id="ACN17385.1"/>
    </source>
</evidence>
<dbReference type="eggNOG" id="COG3547">
    <property type="taxonomic scope" value="Bacteria"/>
</dbReference>
<reference evidence="2 3" key="1">
    <citation type="journal article" date="2009" name="Environ. Microbiol.">
        <title>Genome sequence of Desulfobacterium autotrophicum HRM2, a marine sulfate reducer oxidizing organic carbon completely to carbon dioxide.</title>
        <authorList>
            <person name="Strittmatter A.W."/>
            <person name="Liesegang H."/>
            <person name="Rabus R."/>
            <person name="Decker I."/>
            <person name="Amann J."/>
            <person name="Andres S."/>
            <person name="Henne A."/>
            <person name="Fricke W.F."/>
            <person name="Martinez-Arias R."/>
            <person name="Bartels D."/>
            <person name="Goesmann A."/>
            <person name="Krause L."/>
            <person name="Puehler A."/>
            <person name="Klenk H.P."/>
            <person name="Richter M."/>
            <person name="Schuler M."/>
            <person name="Gloeckner F.O."/>
            <person name="Meyerdierks A."/>
            <person name="Gottschalk G."/>
            <person name="Amann R."/>
        </authorList>
    </citation>
    <scope>NUCLEOTIDE SEQUENCE [LARGE SCALE GENOMIC DNA]</scope>
    <source>
        <strain evidence="3">ATCC 43914 / DSM 3382 / HRM2</strain>
    </source>
</reference>
<keyword evidence="3" id="KW-1185">Reference proteome</keyword>
<protein>
    <submittedName>
        <fullName evidence="2">Transposase</fullName>
    </submittedName>
</protein>
<dbReference type="Pfam" id="PF02371">
    <property type="entry name" value="Transposase_20"/>
    <property type="match status" value="1"/>
</dbReference>